<dbReference type="RefSeq" id="WP_114435344.1">
    <property type="nucleotide sequence ID" value="NZ_QPJI01000019.1"/>
</dbReference>
<dbReference type="AlphaFoldDB" id="A0A368X5U4"/>
<evidence type="ECO:0000313" key="2">
    <source>
        <dbReference type="Proteomes" id="UP000253647"/>
    </source>
</evidence>
<reference evidence="1 2" key="1">
    <citation type="submission" date="2018-07" db="EMBL/GenBank/DDBJ databases">
        <title>Freshwater and sediment microbial communities from various areas in North America, analyzing microbe dynamics in response to fracking.</title>
        <authorList>
            <person name="Lamendella R."/>
        </authorList>
    </citation>
    <scope>NUCLEOTIDE SEQUENCE [LARGE SCALE GENOMIC DNA]</scope>
    <source>
        <strain evidence="1 2">105B</strain>
    </source>
</reference>
<comment type="caution">
    <text evidence="1">The sequence shown here is derived from an EMBL/GenBank/DDBJ whole genome shotgun (WGS) entry which is preliminary data.</text>
</comment>
<name>A0A368X5U4_MARNT</name>
<proteinExistence type="predicted"/>
<organism evidence="1 2">
    <name type="scientific">Marinobacter nauticus</name>
    <name type="common">Marinobacter hydrocarbonoclasticus</name>
    <name type="synonym">Marinobacter aquaeolei</name>
    <dbReference type="NCBI Taxonomy" id="2743"/>
    <lineage>
        <taxon>Bacteria</taxon>
        <taxon>Pseudomonadati</taxon>
        <taxon>Pseudomonadota</taxon>
        <taxon>Gammaproteobacteria</taxon>
        <taxon>Pseudomonadales</taxon>
        <taxon>Marinobacteraceae</taxon>
        <taxon>Marinobacter</taxon>
    </lineage>
</organism>
<accession>A0A368X5U4</accession>
<dbReference type="EMBL" id="QPJI01000019">
    <property type="protein sequence ID" value="RCW63313.1"/>
    <property type="molecule type" value="Genomic_DNA"/>
</dbReference>
<protein>
    <recommendedName>
        <fullName evidence="3">Topoisomerase II</fullName>
    </recommendedName>
</protein>
<dbReference type="Proteomes" id="UP000253647">
    <property type="component" value="Unassembled WGS sequence"/>
</dbReference>
<evidence type="ECO:0000313" key="1">
    <source>
        <dbReference type="EMBL" id="RCW63313.1"/>
    </source>
</evidence>
<evidence type="ECO:0008006" key="3">
    <source>
        <dbReference type="Google" id="ProtNLM"/>
    </source>
</evidence>
<gene>
    <name evidence="1" type="ORF">DET61_11983</name>
</gene>
<sequence length="124" mass="14220">MNAIPLRKHSGVANPPEPPQLELDLFVPPEQTHTAKVIPFEPRFEWDESSIFALREGLLWDSLRVLADGRAGEAAKQEAEDWMMSDEIHPFSFVVCCNELGYVPAELREQTRDLIQRHKKRLGK</sequence>